<reference evidence="2 3" key="1">
    <citation type="submission" date="2018-09" db="EMBL/GenBank/DDBJ databases">
        <title>Genome sequence of Veillonella atypica isolated from periodontal Korean patients.</title>
        <authorList>
            <person name="Lee J.-H."/>
            <person name="Moon J.-H."/>
            <person name="Shin S.-Y."/>
        </authorList>
    </citation>
    <scope>NUCLEOTIDE SEQUENCE [LARGE SCALE GENOMIC DNA]</scope>
    <source>
        <strain evidence="2 3">KHUD_V1</strain>
    </source>
</reference>
<dbReference type="InterPro" id="IPR022225">
    <property type="entry name" value="Phage_tail_fibre_N"/>
</dbReference>
<dbReference type="EMBL" id="QXZZ01000028">
    <property type="protein sequence ID" value="RJY50401.1"/>
    <property type="molecule type" value="Genomic_DNA"/>
</dbReference>
<name>A0A3A6WIU1_9FIRM</name>
<gene>
    <name evidence="2" type="ORF">D2965_05945</name>
</gene>
<organism evidence="2 3">
    <name type="scientific">Veillonella atypica</name>
    <dbReference type="NCBI Taxonomy" id="39777"/>
    <lineage>
        <taxon>Bacteria</taxon>
        <taxon>Bacillati</taxon>
        <taxon>Bacillota</taxon>
        <taxon>Negativicutes</taxon>
        <taxon>Veillonellales</taxon>
        <taxon>Veillonellaceae</taxon>
        <taxon>Veillonella</taxon>
    </lineage>
</organism>
<evidence type="ECO:0000259" key="1">
    <source>
        <dbReference type="Pfam" id="PF12571"/>
    </source>
</evidence>
<evidence type="ECO:0000313" key="2">
    <source>
        <dbReference type="EMBL" id="RJY50401.1"/>
    </source>
</evidence>
<dbReference type="RefSeq" id="WP_119982618.1">
    <property type="nucleotide sequence ID" value="NZ_QXZZ01000028.1"/>
</dbReference>
<dbReference type="Proteomes" id="UP000277803">
    <property type="component" value="Unassembled WGS sequence"/>
</dbReference>
<dbReference type="Pfam" id="PF12571">
    <property type="entry name" value="Phage_tail_fib"/>
    <property type="match status" value="1"/>
</dbReference>
<comment type="caution">
    <text evidence="2">The sequence shown here is derived from an EMBL/GenBank/DDBJ whole genome shotgun (WGS) entry which is preliminary data.</text>
</comment>
<evidence type="ECO:0000313" key="3">
    <source>
        <dbReference type="Proteomes" id="UP000277803"/>
    </source>
</evidence>
<sequence>MAKYPAVITTMAGTNIIAEANASKQALIFTKIVIGAGDMPASIPRATALTDKRLELAITKSVKTGDGQFMVQGLLSNKSLDAGFYAREIGLMAKAGENGQEVLFSYTNGGNYVDYIPDKNTPMDSYTFTITTVVGNAEKVQAVISDNGVASVHDLEAHNTDPDAHGGLLQKVKTELATHNTDISSHPAITAMIAKILGATDWQENPVATLKDIKTKLGEGGIVAQRFGESGFVKYANGFTIQWGVSGEDGQYHTWIIPYSTCFFAKAEYKNPREADWNLITEYDQLKFKVWFTNDNVFKYPNIKCSVFSFGVSA</sequence>
<dbReference type="AlphaFoldDB" id="A0A3A6WIU1"/>
<accession>A0A3A6WIU1</accession>
<protein>
    <recommendedName>
        <fullName evidence="1">Phage tail fibre protein N-terminal domain-containing protein</fullName>
    </recommendedName>
</protein>
<proteinExistence type="predicted"/>
<feature type="domain" description="Phage tail fibre protein N-terminal" evidence="1">
    <location>
        <begin position="1"/>
        <end position="96"/>
    </location>
</feature>